<evidence type="ECO:0000313" key="5">
    <source>
        <dbReference type="Proteomes" id="UP001140453"/>
    </source>
</evidence>
<comment type="caution">
    <text evidence="4">The sequence shown here is derived from an EMBL/GenBank/DDBJ whole genome shotgun (WGS) entry which is preliminary data.</text>
</comment>
<feature type="domain" description="ADF-H" evidence="3">
    <location>
        <begin position="1"/>
        <end position="107"/>
    </location>
</feature>
<dbReference type="SMART" id="SM00102">
    <property type="entry name" value="ADF"/>
    <property type="match status" value="1"/>
</dbReference>
<dbReference type="Pfam" id="PF00241">
    <property type="entry name" value="Cofilin_ADF"/>
    <property type="match status" value="1"/>
</dbReference>
<evidence type="ECO:0000256" key="1">
    <source>
        <dbReference type="ARBA" id="ARBA00010055"/>
    </source>
</evidence>
<dbReference type="PIRSF" id="PIRSF001788">
    <property type="entry name" value="GMF-beta"/>
    <property type="match status" value="1"/>
</dbReference>
<dbReference type="GO" id="GO:0071846">
    <property type="term" value="P:actin filament debranching"/>
    <property type="evidence" value="ECO:0007669"/>
    <property type="project" value="InterPro"/>
</dbReference>
<reference evidence="4" key="1">
    <citation type="submission" date="2022-10" db="EMBL/GenBank/DDBJ databases">
        <title>Tapping the CABI collections for fungal endophytes: first genome assemblies for Collariella, Neodidymelliopsis, Ascochyta clinopodiicola, Didymella pomorum, Didymosphaeria variabile, Neocosmospora piperis and Neocucurbitaria cava.</title>
        <authorList>
            <person name="Hill R."/>
        </authorList>
    </citation>
    <scope>NUCLEOTIDE SEQUENCE</scope>
    <source>
        <strain evidence="4">IMI 355082</strain>
    </source>
</reference>
<evidence type="ECO:0000313" key="4">
    <source>
        <dbReference type="EMBL" id="KAJ4389684.1"/>
    </source>
</evidence>
<organism evidence="4 5">
    <name type="scientific">Gnomoniopsis smithogilvyi</name>
    <dbReference type="NCBI Taxonomy" id="1191159"/>
    <lineage>
        <taxon>Eukaryota</taxon>
        <taxon>Fungi</taxon>
        <taxon>Dikarya</taxon>
        <taxon>Ascomycota</taxon>
        <taxon>Pezizomycotina</taxon>
        <taxon>Sordariomycetes</taxon>
        <taxon>Sordariomycetidae</taxon>
        <taxon>Diaporthales</taxon>
        <taxon>Gnomoniaceae</taxon>
        <taxon>Gnomoniopsis</taxon>
    </lineage>
</organism>
<dbReference type="SUPFAM" id="SSF55753">
    <property type="entry name" value="Actin depolymerizing proteins"/>
    <property type="match status" value="1"/>
</dbReference>
<name>A0A9W8YQT9_9PEZI</name>
<dbReference type="Gene3D" id="3.40.20.10">
    <property type="entry name" value="Severin"/>
    <property type="match status" value="1"/>
</dbReference>
<evidence type="ECO:0000256" key="2">
    <source>
        <dbReference type="PIRNR" id="PIRNR001788"/>
    </source>
</evidence>
<comment type="similarity">
    <text evidence="1 2">Belongs to the actin-binding proteins ADF family. GMF subfamily.</text>
</comment>
<proteinExistence type="inferred from homology"/>
<dbReference type="GO" id="GO:0034316">
    <property type="term" value="P:negative regulation of Arp2/3 complex-mediated actin nucleation"/>
    <property type="evidence" value="ECO:0007669"/>
    <property type="project" value="TreeGrafter"/>
</dbReference>
<dbReference type="EMBL" id="JAPEVB010000004">
    <property type="protein sequence ID" value="KAJ4389684.1"/>
    <property type="molecule type" value="Genomic_DNA"/>
</dbReference>
<dbReference type="InterPro" id="IPR011171">
    <property type="entry name" value="GMF"/>
</dbReference>
<dbReference type="PROSITE" id="PS51263">
    <property type="entry name" value="ADF_H"/>
    <property type="match status" value="1"/>
</dbReference>
<keyword evidence="2" id="KW-0539">Nucleus</keyword>
<protein>
    <recommendedName>
        <fullName evidence="3">ADF-H domain-containing protein</fullName>
    </recommendedName>
</protein>
<dbReference type="PANTHER" id="PTHR11249:SF2">
    <property type="entry name" value="GLIA MATURATION FACTOR"/>
    <property type="match status" value="1"/>
</dbReference>
<dbReference type="GO" id="GO:0071933">
    <property type="term" value="F:Arp2/3 complex binding"/>
    <property type="evidence" value="ECO:0007669"/>
    <property type="project" value="InterPro"/>
</dbReference>
<dbReference type="OrthoDB" id="3919494at2759"/>
<dbReference type="GO" id="GO:0003779">
    <property type="term" value="F:actin binding"/>
    <property type="evidence" value="ECO:0007669"/>
    <property type="project" value="InterPro"/>
</dbReference>
<dbReference type="InterPro" id="IPR029006">
    <property type="entry name" value="ADF-H/Gelsolin-like_dom_sf"/>
</dbReference>
<evidence type="ECO:0000259" key="3">
    <source>
        <dbReference type="PROSITE" id="PS51263"/>
    </source>
</evidence>
<comment type="subcellular location">
    <subcellularLocation>
        <location evidence="2">Cytoplasm</location>
    </subcellularLocation>
    <subcellularLocation>
        <location evidence="2">Nucleus</location>
    </subcellularLocation>
</comment>
<dbReference type="PANTHER" id="PTHR11249">
    <property type="entry name" value="GLIAL FACTOR NATURATION FACTOR"/>
    <property type="match status" value="1"/>
</dbReference>
<dbReference type="GO" id="GO:0005634">
    <property type="term" value="C:nucleus"/>
    <property type="evidence" value="ECO:0007669"/>
    <property type="project" value="UniProtKB-SubCell"/>
</dbReference>
<accession>A0A9W8YQT9</accession>
<dbReference type="InterPro" id="IPR002108">
    <property type="entry name" value="ADF-H"/>
</dbReference>
<keyword evidence="2" id="KW-0963">Cytoplasm</keyword>
<dbReference type="Proteomes" id="UP001140453">
    <property type="component" value="Unassembled WGS sequence"/>
</dbReference>
<sequence>MIDKATKEIKQDEEQTVYKSLDEISDDLPDHSPRFVLLSYPMTLESGRVSVPYVLLFYLPVTCNSELRMLYAGAKELFRNTAEVNKVIDITSADDLEEIPEKLGASE</sequence>
<keyword evidence="5" id="KW-1185">Reference proteome</keyword>
<dbReference type="AlphaFoldDB" id="A0A9W8YQT9"/>
<dbReference type="GO" id="GO:0030479">
    <property type="term" value="C:actin cortical patch"/>
    <property type="evidence" value="ECO:0007669"/>
    <property type="project" value="TreeGrafter"/>
</dbReference>
<gene>
    <name evidence="4" type="ORF">N0V93_007156</name>
</gene>